<evidence type="ECO:0000313" key="3">
    <source>
        <dbReference type="EMBL" id="KAF1814865.1"/>
    </source>
</evidence>
<feature type="compositionally biased region" description="Polar residues" evidence="2">
    <location>
        <begin position="1"/>
        <end position="14"/>
    </location>
</feature>
<feature type="region of interest" description="Disordered" evidence="2">
    <location>
        <begin position="1"/>
        <end position="59"/>
    </location>
</feature>
<evidence type="ECO:0000256" key="1">
    <source>
        <dbReference type="SAM" id="Coils"/>
    </source>
</evidence>
<keyword evidence="1" id="KW-0175">Coiled coil</keyword>
<dbReference type="EMBL" id="ML975152">
    <property type="protein sequence ID" value="KAF1814865.1"/>
    <property type="molecule type" value="Genomic_DNA"/>
</dbReference>
<evidence type="ECO:0000313" key="5">
    <source>
        <dbReference type="RefSeq" id="XP_033536496.1"/>
    </source>
</evidence>
<dbReference type="Proteomes" id="UP000504638">
    <property type="component" value="Unplaced"/>
</dbReference>
<feature type="coiled-coil region" evidence="1">
    <location>
        <begin position="255"/>
        <end position="282"/>
    </location>
</feature>
<gene>
    <name evidence="3 5" type="ORF">P152DRAFT_455902</name>
</gene>
<dbReference type="AlphaFoldDB" id="A0A6G1G9V9"/>
<evidence type="ECO:0000256" key="2">
    <source>
        <dbReference type="SAM" id="MobiDB-lite"/>
    </source>
</evidence>
<protein>
    <submittedName>
        <fullName evidence="3 5">Uncharacterized protein</fullName>
    </submittedName>
</protein>
<accession>A0A6G1G9V9</accession>
<dbReference type="GeneID" id="54419457"/>
<reference evidence="5" key="3">
    <citation type="submission" date="2025-04" db="UniProtKB">
        <authorList>
            <consortium name="RefSeq"/>
        </authorList>
    </citation>
    <scope>IDENTIFICATION</scope>
    <source>
        <strain evidence="5">CBS 781.70</strain>
    </source>
</reference>
<name>A0A6G1G9V9_9PEZI</name>
<reference evidence="5" key="2">
    <citation type="submission" date="2020-04" db="EMBL/GenBank/DDBJ databases">
        <authorList>
            <consortium name="NCBI Genome Project"/>
        </authorList>
    </citation>
    <scope>NUCLEOTIDE SEQUENCE</scope>
    <source>
        <strain evidence="5">CBS 781.70</strain>
    </source>
</reference>
<reference evidence="3 5" key="1">
    <citation type="submission" date="2020-01" db="EMBL/GenBank/DDBJ databases">
        <authorList>
            <consortium name="DOE Joint Genome Institute"/>
            <person name="Haridas S."/>
            <person name="Albert R."/>
            <person name="Binder M."/>
            <person name="Bloem J."/>
            <person name="Labutti K."/>
            <person name="Salamov A."/>
            <person name="Andreopoulos B."/>
            <person name="Baker S.E."/>
            <person name="Barry K."/>
            <person name="Bills G."/>
            <person name="Bluhm B.H."/>
            <person name="Cannon C."/>
            <person name="Castanera R."/>
            <person name="Culley D.E."/>
            <person name="Daum C."/>
            <person name="Ezra D."/>
            <person name="Gonzalez J.B."/>
            <person name="Henrissat B."/>
            <person name="Kuo A."/>
            <person name="Liang C."/>
            <person name="Lipzen A."/>
            <person name="Lutzoni F."/>
            <person name="Magnuson J."/>
            <person name="Mondo S."/>
            <person name="Nolan M."/>
            <person name="Ohm R."/>
            <person name="Pangilinan J."/>
            <person name="Park H.-J."/>
            <person name="Ramirez L."/>
            <person name="Alfaro M."/>
            <person name="Sun H."/>
            <person name="Tritt A."/>
            <person name="Yoshinaga Y."/>
            <person name="Zwiers L.-H."/>
            <person name="Turgeon B.G."/>
            <person name="Goodwin S.B."/>
            <person name="Spatafora J.W."/>
            <person name="Crous P.W."/>
            <person name="Grigoriev I.V."/>
        </authorList>
    </citation>
    <scope>NUCLEOTIDE SEQUENCE</scope>
    <source>
        <strain evidence="3 5">CBS 781.70</strain>
    </source>
</reference>
<proteinExistence type="predicted"/>
<organism evidence="3">
    <name type="scientific">Eremomyces bilateralis CBS 781.70</name>
    <dbReference type="NCBI Taxonomy" id="1392243"/>
    <lineage>
        <taxon>Eukaryota</taxon>
        <taxon>Fungi</taxon>
        <taxon>Dikarya</taxon>
        <taxon>Ascomycota</taxon>
        <taxon>Pezizomycotina</taxon>
        <taxon>Dothideomycetes</taxon>
        <taxon>Dothideomycetes incertae sedis</taxon>
        <taxon>Eremomycetales</taxon>
        <taxon>Eremomycetaceae</taxon>
        <taxon>Eremomyces</taxon>
    </lineage>
</organism>
<evidence type="ECO:0000313" key="4">
    <source>
        <dbReference type="Proteomes" id="UP000504638"/>
    </source>
</evidence>
<feature type="compositionally biased region" description="Polar residues" evidence="2">
    <location>
        <begin position="109"/>
        <end position="120"/>
    </location>
</feature>
<feature type="region of interest" description="Disordered" evidence="2">
    <location>
        <begin position="188"/>
        <end position="215"/>
    </location>
</feature>
<feature type="region of interest" description="Disordered" evidence="2">
    <location>
        <begin position="90"/>
        <end position="130"/>
    </location>
</feature>
<dbReference type="RefSeq" id="XP_033536496.1">
    <property type="nucleotide sequence ID" value="XM_033678887.1"/>
</dbReference>
<sequence>MAENWTPRSQQVQLPPTREDDRLDSAITSRFLPSSPKRDNDRLDRIPFPPINETSQDMHKNENLYIHDTTSPSQSDGQSIFHLDSAHRGPEHFHIPRIPGESQAPRLMSSHNRNTQSQAQAGPMRHAQPLPGNFHRTLEETRPRRAQIQHKNLATACVPTRSTHSSPQRPIANETQINAAVSAASHTGLAQDWAQRERVTSHGSSKPGDSIPPIQAECRESRHGDARGSQAAIPQGQISPARKRHLNVGTIYAELERTRRELHECRAREKQLEKDYEALRAKYERRGGSTSSTETAKHIAVAARAFDECGTIRAVKGEDEGVRFTLTESRDKRWGMIEERDLGMKWSDAERVASFWRAKVERLKRAERRRSDSKVDG</sequence>
<feature type="compositionally biased region" description="Basic and acidic residues" evidence="2">
    <location>
        <begin position="36"/>
        <end position="45"/>
    </location>
</feature>
<keyword evidence="4" id="KW-1185">Reference proteome</keyword>